<evidence type="ECO:0000313" key="2">
    <source>
        <dbReference type="Proteomes" id="UP000321523"/>
    </source>
</evidence>
<comment type="caution">
    <text evidence="1">The sequence shown here is derived from an EMBL/GenBank/DDBJ whole genome shotgun (WGS) entry which is preliminary data.</text>
</comment>
<organism evidence="1 2">
    <name type="scientific">Skermanella aerolata</name>
    <dbReference type="NCBI Taxonomy" id="393310"/>
    <lineage>
        <taxon>Bacteria</taxon>
        <taxon>Pseudomonadati</taxon>
        <taxon>Pseudomonadota</taxon>
        <taxon>Alphaproteobacteria</taxon>
        <taxon>Rhodospirillales</taxon>
        <taxon>Azospirillaceae</taxon>
        <taxon>Skermanella</taxon>
    </lineage>
</organism>
<evidence type="ECO:0000313" key="1">
    <source>
        <dbReference type="EMBL" id="GEO43606.1"/>
    </source>
</evidence>
<dbReference type="EMBL" id="BJYZ01000107">
    <property type="protein sequence ID" value="GEO43606.1"/>
    <property type="molecule type" value="Genomic_DNA"/>
</dbReference>
<dbReference type="AlphaFoldDB" id="A0A512E4D9"/>
<name>A0A512E4D9_9PROT</name>
<accession>A0A512E4D9</accession>
<protein>
    <submittedName>
        <fullName evidence="1">Uncharacterized protein</fullName>
    </submittedName>
</protein>
<dbReference type="Proteomes" id="UP000321523">
    <property type="component" value="Unassembled WGS sequence"/>
</dbReference>
<dbReference type="RefSeq" id="WP_044437750.1">
    <property type="nucleotide sequence ID" value="NZ_BJYZ01000107.1"/>
</dbReference>
<reference evidence="1 2" key="1">
    <citation type="submission" date="2019-07" db="EMBL/GenBank/DDBJ databases">
        <title>Whole genome shotgun sequence of Skermanella aerolata NBRC 106429.</title>
        <authorList>
            <person name="Hosoyama A."/>
            <person name="Uohara A."/>
            <person name="Ohji S."/>
            <person name="Ichikawa N."/>
        </authorList>
    </citation>
    <scope>NUCLEOTIDE SEQUENCE [LARGE SCALE GENOMIC DNA]</scope>
    <source>
        <strain evidence="1 2">NBRC 106429</strain>
    </source>
</reference>
<proteinExistence type="predicted"/>
<keyword evidence="2" id="KW-1185">Reference proteome</keyword>
<sequence length="135" mass="15011">MTKITILSIPQDRLEAGLRCVSELDGRTPEQLAAEGLAFWLNLGSSAREALRRLDGVAIEKERVEVLREVSRLITGRNFMVSGRVFSEATAHMRDPTTTDEQIDAEAERMIAEAGFADFDVLEDMISGEGPEMKR</sequence>
<gene>
    <name evidence="1" type="ORF">SAE02_77540</name>
</gene>